<evidence type="ECO:0000313" key="3">
    <source>
        <dbReference type="Proteomes" id="UP000091956"/>
    </source>
</evidence>
<name>A0A1B8GTL5_9PEZI</name>
<reference evidence="2 3" key="1">
    <citation type="submission" date="2016-03" db="EMBL/GenBank/DDBJ databases">
        <title>Comparative genomics of Pseudogymnoascus destructans, the fungus causing white-nose syndrome of bats.</title>
        <authorList>
            <person name="Palmer J.M."/>
            <person name="Drees K.P."/>
            <person name="Foster J.T."/>
            <person name="Lindner D.L."/>
        </authorList>
    </citation>
    <scope>NUCLEOTIDE SEQUENCE [LARGE SCALE GENOMIC DNA]</scope>
    <source>
        <strain evidence="2 3">UAMH 10579</strain>
    </source>
</reference>
<evidence type="ECO:0000313" key="2">
    <source>
        <dbReference type="EMBL" id="OBT99178.1"/>
    </source>
</evidence>
<gene>
    <name evidence="2" type="ORF">VE01_02629</name>
</gene>
<keyword evidence="1" id="KW-0472">Membrane</keyword>
<keyword evidence="1" id="KW-1133">Transmembrane helix</keyword>
<dbReference type="STRING" id="342668.A0A1B8GTL5"/>
<evidence type="ECO:0000256" key="1">
    <source>
        <dbReference type="SAM" id="Phobius"/>
    </source>
</evidence>
<feature type="transmembrane region" description="Helical" evidence="1">
    <location>
        <begin position="144"/>
        <end position="167"/>
    </location>
</feature>
<keyword evidence="1" id="KW-0812">Transmembrane</keyword>
<feature type="transmembrane region" description="Helical" evidence="1">
    <location>
        <begin position="90"/>
        <end position="112"/>
    </location>
</feature>
<reference evidence="3" key="2">
    <citation type="journal article" date="2018" name="Nat. Commun.">
        <title>Extreme sensitivity to ultraviolet light in the fungal pathogen causing white-nose syndrome of bats.</title>
        <authorList>
            <person name="Palmer J.M."/>
            <person name="Drees K.P."/>
            <person name="Foster J.T."/>
            <person name="Lindner D.L."/>
        </authorList>
    </citation>
    <scope>NUCLEOTIDE SEQUENCE [LARGE SCALE GENOMIC DNA]</scope>
    <source>
        <strain evidence="3">UAMH 10579</strain>
    </source>
</reference>
<organism evidence="2 3">
    <name type="scientific">Pseudogymnoascus verrucosus</name>
    <dbReference type="NCBI Taxonomy" id="342668"/>
    <lineage>
        <taxon>Eukaryota</taxon>
        <taxon>Fungi</taxon>
        <taxon>Dikarya</taxon>
        <taxon>Ascomycota</taxon>
        <taxon>Pezizomycotina</taxon>
        <taxon>Leotiomycetes</taxon>
        <taxon>Thelebolales</taxon>
        <taxon>Thelebolaceae</taxon>
        <taxon>Pseudogymnoascus</taxon>
    </lineage>
</organism>
<accession>A0A1B8GTL5</accession>
<dbReference type="Proteomes" id="UP000091956">
    <property type="component" value="Unassembled WGS sequence"/>
</dbReference>
<dbReference type="EMBL" id="KV460213">
    <property type="protein sequence ID" value="OBT99178.1"/>
    <property type="molecule type" value="Genomic_DNA"/>
</dbReference>
<feature type="transmembrane region" description="Helical" evidence="1">
    <location>
        <begin position="187"/>
        <end position="206"/>
    </location>
</feature>
<protein>
    <submittedName>
        <fullName evidence="2">Uncharacterized protein</fullName>
    </submittedName>
</protein>
<dbReference type="AlphaFoldDB" id="A0A1B8GTL5"/>
<keyword evidence="3" id="KW-1185">Reference proteome</keyword>
<feature type="transmembrane region" description="Helical" evidence="1">
    <location>
        <begin position="226"/>
        <end position="247"/>
    </location>
</feature>
<dbReference type="RefSeq" id="XP_018132911.1">
    <property type="nucleotide sequence ID" value="XM_018272137.2"/>
</dbReference>
<sequence>MSTVTIVNGFSPLNRWLLYTSFMLSPAQFFSGLGNNCPSNIGFLAYNWYTQIQWLQAIQGHELHALSLLPVHFNLLFVFTYLGGVTSGNLVMGIFLGLGTGGVIILNTVAAWTSWATNQQEGYGVYQFFFFGWRTLSPGWHKFILVWQISDSLFALNCLYLSIYLPVKMAKYTKEEMDKVPWYLGKYPLIPVGAAAALLVGWPLILWTELIVARNKIESDTDWISVWLFIAQAGAMLMPASSTYFGCMKRVLKKPKADRDVVLGSVK</sequence>
<feature type="transmembrane region" description="Helical" evidence="1">
    <location>
        <begin position="63"/>
        <end position="83"/>
    </location>
</feature>
<proteinExistence type="predicted"/>
<dbReference type="GeneID" id="28836015"/>
<dbReference type="OrthoDB" id="4261061at2759"/>